<proteinExistence type="predicted"/>
<evidence type="ECO:0000313" key="3">
    <source>
        <dbReference type="Proteomes" id="UP000253104"/>
    </source>
</evidence>
<feature type="region of interest" description="Disordered" evidence="1">
    <location>
        <begin position="310"/>
        <end position="335"/>
    </location>
</feature>
<evidence type="ECO:0000256" key="1">
    <source>
        <dbReference type="SAM" id="MobiDB-lite"/>
    </source>
</evidence>
<dbReference type="Proteomes" id="UP000253104">
    <property type="component" value="Chromosome mHSR5_A"/>
</dbReference>
<sequence length="335" mass="36925">MVALRNLVSNRIQAQAGIFGNSSGLPLYVYPVEWPIRESRLLRVCVIQGLLPVTKDFSGGLAGLDEPAFRARHRNHTASILHLAYQQLQARDSVLGKDHKPYVDLVVLPEYSVHIDDQDLMRAFSDGTGAMLFYGLCGATEPVSGKPINAARWLVPQRRAGGRSWVEVDQGKMYPTPEEVALGVNPWRPYQVVIELRSGDKAEFRISGAICYDATDISLPADLRNVSNMFIVSAMNKDVKTFDSMVGMLRYHMYQHVLVANAGEFGGSTAQAPYEQEHMRLISHNHGSEQIAVSVFDVNIDHFGPNLDAAKPAIPSPGGKTRRIGKTPPAGLNRH</sequence>
<accession>A0A2Z5MQG8</accession>
<name>A0A2Z5MQG8_BURPY</name>
<dbReference type="EMBL" id="CP024902">
    <property type="protein sequence ID" value="AXF19421.1"/>
    <property type="molecule type" value="Genomic_DNA"/>
</dbReference>
<reference evidence="2 3" key="1">
    <citation type="journal article" date="2018" name="ISME J.">
        <title>Involvement of Burkholderiaceae and sulfurous volatiles in disease-suppressive soils.</title>
        <authorList>
            <person name="Carrion V.J."/>
            <person name="Cordovez V."/>
            <person name="Tyc O."/>
            <person name="Etalo D.W."/>
            <person name="de Bruijn I."/>
            <person name="de Jager V.C."/>
            <person name="Medema M.H."/>
            <person name="Eberl L."/>
            <person name="Raaijmakers J.M."/>
        </authorList>
    </citation>
    <scope>NUCLEOTIDE SEQUENCE [LARGE SCALE GENOMIC DNA]</scope>
    <source>
        <strain evidence="3">mHSR5</strain>
    </source>
</reference>
<organism evidence="2 3">
    <name type="scientific">Burkholderia pyrrocinia</name>
    <name type="common">Pseudomonas pyrrocinia</name>
    <dbReference type="NCBI Taxonomy" id="60550"/>
    <lineage>
        <taxon>Bacteria</taxon>
        <taxon>Pseudomonadati</taxon>
        <taxon>Pseudomonadota</taxon>
        <taxon>Betaproteobacteria</taxon>
        <taxon>Burkholderiales</taxon>
        <taxon>Burkholderiaceae</taxon>
        <taxon>Burkholderia</taxon>
        <taxon>Burkholderia cepacia complex</taxon>
    </lineage>
</organism>
<protein>
    <recommendedName>
        <fullName evidence="4">CN hydrolase domain-containing protein</fullName>
    </recommendedName>
</protein>
<evidence type="ECO:0000313" key="2">
    <source>
        <dbReference type="EMBL" id="AXF19421.1"/>
    </source>
</evidence>
<gene>
    <name evidence="2" type="ORF">CUJ89_02100</name>
</gene>
<evidence type="ECO:0008006" key="4">
    <source>
        <dbReference type="Google" id="ProtNLM"/>
    </source>
</evidence>
<dbReference type="AlphaFoldDB" id="A0A2Z5MQG8"/>